<keyword evidence="3" id="KW-1185">Reference proteome</keyword>
<evidence type="ECO:0000313" key="3">
    <source>
        <dbReference type="Proteomes" id="UP001054252"/>
    </source>
</evidence>
<feature type="region of interest" description="Disordered" evidence="1">
    <location>
        <begin position="67"/>
        <end position="116"/>
    </location>
</feature>
<accession>A0AAV5JUN3</accession>
<dbReference type="Proteomes" id="UP001054252">
    <property type="component" value="Unassembled WGS sequence"/>
</dbReference>
<reference evidence="2 3" key="1">
    <citation type="journal article" date="2021" name="Commun. Biol.">
        <title>The genome of Shorea leprosula (Dipterocarpaceae) highlights the ecological relevance of drought in aseasonal tropical rainforests.</title>
        <authorList>
            <person name="Ng K.K.S."/>
            <person name="Kobayashi M.J."/>
            <person name="Fawcett J.A."/>
            <person name="Hatakeyama M."/>
            <person name="Paape T."/>
            <person name="Ng C.H."/>
            <person name="Ang C.C."/>
            <person name="Tnah L.H."/>
            <person name="Lee C.T."/>
            <person name="Nishiyama T."/>
            <person name="Sese J."/>
            <person name="O'Brien M.J."/>
            <person name="Copetti D."/>
            <person name="Mohd Noor M.I."/>
            <person name="Ong R.C."/>
            <person name="Putra M."/>
            <person name="Sireger I.Z."/>
            <person name="Indrioko S."/>
            <person name="Kosugi Y."/>
            <person name="Izuno A."/>
            <person name="Isagi Y."/>
            <person name="Lee S.L."/>
            <person name="Shimizu K.K."/>
        </authorList>
    </citation>
    <scope>NUCLEOTIDE SEQUENCE [LARGE SCALE GENOMIC DNA]</scope>
    <source>
        <strain evidence="2">214</strain>
    </source>
</reference>
<feature type="compositionally biased region" description="Low complexity" evidence="1">
    <location>
        <begin position="74"/>
        <end position="87"/>
    </location>
</feature>
<dbReference type="EMBL" id="BPVZ01000050">
    <property type="protein sequence ID" value="GKV18319.1"/>
    <property type="molecule type" value="Genomic_DNA"/>
</dbReference>
<name>A0AAV5JUN3_9ROSI</name>
<evidence type="ECO:0000313" key="2">
    <source>
        <dbReference type="EMBL" id="GKV18319.1"/>
    </source>
</evidence>
<comment type="caution">
    <text evidence="2">The sequence shown here is derived from an EMBL/GenBank/DDBJ whole genome shotgun (WGS) entry which is preliminary data.</text>
</comment>
<organism evidence="2 3">
    <name type="scientific">Rubroshorea leprosula</name>
    <dbReference type="NCBI Taxonomy" id="152421"/>
    <lineage>
        <taxon>Eukaryota</taxon>
        <taxon>Viridiplantae</taxon>
        <taxon>Streptophyta</taxon>
        <taxon>Embryophyta</taxon>
        <taxon>Tracheophyta</taxon>
        <taxon>Spermatophyta</taxon>
        <taxon>Magnoliopsida</taxon>
        <taxon>eudicotyledons</taxon>
        <taxon>Gunneridae</taxon>
        <taxon>Pentapetalae</taxon>
        <taxon>rosids</taxon>
        <taxon>malvids</taxon>
        <taxon>Malvales</taxon>
        <taxon>Dipterocarpaceae</taxon>
        <taxon>Rubroshorea</taxon>
    </lineage>
</organism>
<dbReference type="AlphaFoldDB" id="A0AAV5JUN3"/>
<proteinExistence type="predicted"/>
<evidence type="ECO:0000256" key="1">
    <source>
        <dbReference type="SAM" id="MobiDB-lite"/>
    </source>
</evidence>
<gene>
    <name evidence="2" type="ORF">SLEP1_g28717</name>
</gene>
<sequence length="116" mass="12512">MTVTSANTTIEIYNDIRGKSLAPLADTIVKLRWELNKKGVPMWPPSAVEEREDMEGLPSFDAWVATPLEEKAEPSSTPLTSQPTTAPAHSSLTQPSLAQASLNHADASTPINLTND</sequence>
<protein>
    <submittedName>
        <fullName evidence="2">Uncharacterized protein</fullName>
    </submittedName>
</protein>
<feature type="compositionally biased region" description="Polar residues" evidence="1">
    <location>
        <begin position="88"/>
        <end position="102"/>
    </location>
</feature>